<reference evidence="1 2" key="1">
    <citation type="submission" date="2023-10" db="EMBL/GenBank/DDBJ databases">
        <title>Chromosome-scale genome assembly provides insights into flower coloration mechanisms of Canna indica.</title>
        <authorList>
            <person name="Li C."/>
        </authorList>
    </citation>
    <scope>NUCLEOTIDE SEQUENCE [LARGE SCALE GENOMIC DNA]</scope>
    <source>
        <tissue evidence="1">Flower</tissue>
    </source>
</reference>
<dbReference type="InterPro" id="IPR036525">
    <property type="entry name" value="Tubulin/FtsZ_GTPase_sf"/>
</dbReference>
<evidence type="ECO:0008006" key="3">
    <source>
        <dbReference type="Google" id="ProtNLM"/>
    </source>
</evidence>
<proteinExistence type="predicted"/>
<dbReference type="PANTHER" id="PTHR36527">
    <property type="entry name" value="OS01G0282866 PROTEIN"/>
    <property type="match status" value="1"/>
</dbReference>
<sequence length="78" mass="8577">MREMLHTQRGQCGNQIGAKFWEVICDEHGIDGTGKYSDDSDLQLERINISSLNMLRVISKQGVPIDRAGFGVCSPPVG</sequence>
<gene>
    <name evidence="1" type="ORF">Cni_G19375</name>
</gene>
<name>A0AAQ3KRB3_9LILI</name>
<evidence type="ECO:0000313" key="2">
    <source>
        <dbReference type="Proteomes" id="UP001327560"/>
    </source>
</evidence>
<accession>A0AAQ3KRB3</accession>
<dbReference type="AlphaFoldDB" id="A0AAQ3KRB3"/>
<dbReference type="EMBL" id="CP136895">
    <property type="protein sequence ID" value="WOL10616.1"/>
    <property type="molecule type" value="Genomic_DNA"/>
</dbReference>
<protein>
    <recommendedName>
        <fullName evidence="3">Tubulin/FtsZ GTPase domain-containing protein</fullName>
    </recommendedName>
</protein>
<keyword evidence="2" id="KW-1185">Reference proteome</keyword>
<dbReference type="PANTHER" id="PTHR36527:SF3">
    <property type="entry name" value="OS01G0282866 PROTEIN"/>
    <property type="match status" value="1"/>
</dbReference>
<dbReference type="SUPFAM" id="SSF52490">
    <property type="entry name" value="Tubulin nucleotide-binding domain-like"/>
    <property type="match status" value="1"/>
</dbReference>
<evidence type="ECO:0000313" key="1">
    <source>
        <dbReference type="EMBL" id="WOL10616.1"/>
    </source>
</evidence>
<dbReference type="Gene3D" id="3.40.50.1440">
    <property type="entry name" value="Tubulin/FtsZ, GTPase domain"/>
    <property type="match status" value="1"/>
</dbReference>
<dbReference type="Proteomes" id="UP001327560">
    <property type="component" value="Chromosome 6"/>
</dbReference>
<organism evidence="1 2">
    <name type="scientific">Canna indica</name>
    <name type="common">Indian-shot</name>
    <dbReference type="NCBI Taxonomy" id="4628"/>
    <lineage>
        <taxon>Eukaryota</taxon>
        <taxon>Viridiplantae</taxon>
        <taxon>Streptophyta</taxon>
        <taxon>Embryophyta</taxon>
        <taxon>Tracheophyta</taxon>
        <taxon>Spermatophyta</taxon>
        <taxon>Magnoliopsida</taxon>
        <taxon>Liliopsida</taxon>
        <taxon>Zingiberales</taxon>
        <taxon>Cannaceae</taxon>
        <taxon>Canna</taxon>
    </lineage>
</organism>